<sequence length="86" mass="9807">MVQVGPCQLPEAQDLVHRIRTMAKQRGWRDPNKGVPQPLPQDTQESADNEADGFMDKLRELNAMKQNGLLTEEEFAAAKQKLLDYR</sequence>
<protein>
    <submittedName>
        <fullName evidence="3">SHOCT domain-containing protein</fullName>
    </submittedName>
</protein>
<dbReference type="EMBL" id="VYSG01000001">
    <property type="protein sequence ID" value="NEG69149.1"/>
    <property type="molecule type" value="Genomic_DNA"/>
</dbReference>
<keyword evidence="4" id="KW-1185">Reference proteome</keyword>
<gene>
    <name evidence="3" type="ORF">F6S87_00605</name>
</gene>
<evidence type="ECO:0000313" key="4">
    <source>
        <dbReference type="Proteomes" id="UP000469292"/>
    </source>
</evidence>
<reference evidence="3 4" key="1">
    <citation type="submission" date="2019-09" db="EMBL/GenBank/DDBJ databases">
        <title>Phylogenetic characterization of a novel taxon of the genus Bifidobacterium: Bifidobacterium choloepi sp. nov.</title>
        <authorList>
            <person name="Modesto M."/>
            <person name="Satti M."/>
        </authorList>
    </citation>
    <scope>NUCLEOTIDE SEQUENCE [LARGE SCALE GENOMIC DNA]</scope>
    <source>
        <strain evidence="3 4">BRDM6</strain>
    </source>
</reference>
<name>A0A6I5N0H2_9BIFI</name>
<dbReference type="AlphaFoldDB" id="A0A6I5N0H2"/>
<dbReference type="Proteomes" id="UP000469292">
    <property type="component" value="Unassembled WGS sequence"/>
</dbReference>
<dbReference type="Pfam" id="PF09851">
    <property type="entry name" value="SHOCT"/>
    <property type="match status" value="1"/>
</dbReference>
<organism evidence="3 4">
    <name type="scientific">Bifidobacterium choloepi</name>
    <dbReference type="NCBI Taxonomy" id="2614131"/>
    <lineage>
        <taxon>Bacteria</taxon>
        <taxon>Bacillati</taxon>
        <taxon>Actinomycetota</taxon>
        <taxon>Actinomycetes</taxon>
        <taxon>Bifidobacteriales</taxon>
        <taxon>Bifidobacteriaceae</taxon>
        <taxon>Bifidobacterium</taxon>
    </lineage>
</organism>
<evidence type="ECO:0000256" key="1">
    <source>
        <dbReference type="SAM" id="MobiDB-lite"/>
    </source>
</evidence>
<evidence type="ECO:0000259" key="2">
    <source>
        <dbReference type="Pfam" id="PF09851"/>
    </source>
</evidence>
<dbReference type="InterPro" id="IPR018649">
    <property type="entry name" value="SHOCT"/>
</dbReference>
<comment type="caution">
    <text evidence="3">The sequence shown here is derived from an EMBL/GenBank/DDBJ whole genome shotgun (WGS) entry which is preliminary data.</text>
</comment>
<feature type="domain" description="SHOCT" evidence="2">
    <location>
        <begin position="56"/>
        <end position="83"/>
    </location>
</feature>
<accession>A0A6I5N0H2</accession>
<feature type="region of interest" description="Disordered" evidence="1">
    <location>
        <begin position="23"/>
        <end position="53"/>
    </location>
</feature>
<proteinExistence type="predicted"/>
<evidence type="ECO:0000313" key="3">
    <source>
        <dbReference type="EMBL" id="NEG69149.1"/>
    </source>
</evidence>